<dbReference type="OrthoDB" id="5571720at2"/>
<organism evidence="2 3">
    <name type="scientific">Psychrosphaera saromensis</name>
    <dbReference type="NCBI Taxonomy" id="716813"/>
    <lineage>
        <taxon>Bacteria</taxon>
        <taxon>Pseudomonadati</taxon>
        <taxon>Pseudomonadota</taxon>
        <taxon>Gammaproteobacteria</taxon>
        <taxon>Alteromonadales</taxon>
        <taxon>Pseudoalteromonadaceae</taxon>
        <taxon>Psychrosphaera</taxon>
    </lineage>
</organism>
<protein>
    <submittedName>
        <fullName evidence="2">Uncharacterized protein</fullName>
    </submittedName>
</protein>
<accession>A0A2S7USG7</accession>
<feature type="transmembrane region" description="Helical" evidence="1">
    <location>
        <begin position="268"/>
        <end position="287"/>
    </location>
</feature>
<dbReference type="AlphaFoldDB" id="A0A2S7USG7"/>
<keyword evidence="1" id="KW-0472">Membrane</keyword>
<keyword evidence="3" id="KW-1185">Reference proteome</keyword>
<feature type="transmembrane region" description="Helical" evidence="1">
    <location>
        <begin position="146"/>
        <end position="167"/>
    </location>
</feature>
<name>A0A2S7USG7_9GAMM</name>
<dbReference type="EMBL" id="MSCH01000003">
    <property type="protein sequence ID" value="PQJ52698.1"/>
    <property type="molecule type" value="Genomic_DNA"/>
</dbReference>
<evidence type="ECO:0000313" key="2">
    <source>
        <dbReference type="EMBL" id="PQJ52698.1"/>
    </source>
</evidence>
<proteinExistence type="predicted"/>
<reference evidence="2 3" key="1">
    <citation type="submission" date="2016-12" db="EMBL/GenBank/DDBJ databases">
        <title>Diversity of luminous bacteria.</title>
        <authorList>
            <person name="Yoshizawa S."/>
            <person name="Kogure K."/>
        </authorList>
    </citation>
    <scope>NUCLEOTIDE SEQUENCE [LARGE SCALE GENOMIC DNA]</scope>
    <source>
        <strain evidence="2 3">SA4-48</strain>
    </source>
</reference>
<feature type="transmembrane region" description="Helical" evidence="1">
    <location>
        <begin position="216"/>
        <end position="234"/>
    </location>
</feature>
<dbReference type="Proteomes" id="UP000239007">
    <property type="component" value="Unassembled WGS sequence"/>
</dbReference>
<evidence type="ECO:0000256" key="1">
    <source>
        <dbReference type="SAM" id="Phobius"/>
    </source>
</evidence>
<sequence>MTDKYSMADFKLKTINELDQIQRISSAAKQAAMEEKPNSDSMNLDETERNIISYCESEVQQANDLVYDKFSVFKRMMTKATKAISSIQTIKSIPEVFRSEYQYNIRKNSSESKIIQGEFNLAKKDLYNFKTEHNLIRQEQSSTKPLLNWALVIAIVFAESILNASFFAKGSDLGLLGGVIQAFVIVMINVLVANLVVLLIRRRNISSLSSVKKTGYTFITGAMVFTTICFHFLVGHYRDALRIDFDNAYAFSVLNFSSSPFALIDFESYILVFMGLLFFALLIIDLYKIKDPYPGYSEISKKYYKIKDEFDSLNMILLDDENAMLSDMNKKIEMIKLEATDTYEEIQDIHIVMQKLENKYNGYLNSMQSLAVAAIRRYRSMNSDMRTTPSPEYFEHEIEFNPIRIEFEYADNKEKTALLESAIENLPVYEREAKDNLNKVVQELKDSAELLDNDTSESENI</sequence>
<keyword evidence="1" id="KW-0812">Transmembrane</keyword>
<gene>
    <name evidence="2" type="ORF">BTO11_02870</name>
</gene>
<evidence type="ECO:0000313" key="3">
    <source>
        <dbReference type="Proteomes" id="UP000239007"/>
    </source>
</evidence>
<feature type="transmembrane region" description="Helical" evidence="1">
    <location>
        <begin position="179"/>
        <end position="200"/>
    </location>
</feature>
<comment type="caution">
    <text evidence="2">The sequence shown here is derived from an EMBL/GenBank/DDBJ whole genome shotgun (WGS) entry which is preliminary data.</text>
</comment>
<keyword evidence="1" id="KW-1133">Transmembrane helix</keyword>
<dbReference type="RefSeq" id="WP_105051164.1">
    <property type="nucleotide sequence ID" value="NZ_BMYG01000004.1"/>
</dbReference>